<accession>A0A060ALW2</accession>
<dbReference type="KEGG" id="vg:19686828"/>
<gene>
    <name evidence="1" type="ORF">CR8_077</name>
</gene>
<dbReference type="Proteomes" id="UP000026984">
    <property type="component" value="Segment"/>
</dbReference>
<reference evidence="1 2" key="1">
    <citation type="submission" date="2013-04" db="EMBL/GenBank/DDBJ databases">
        <title>Complete Genome Sequence of Cronobacter sakazakii Bacteriophage CR8.</title>
        <authorList>
            <person name="Kim Y."/>
            <person name="Shin H."/>
            <person name="Ryu S."/>
        </authorList>
    </citation>
    <scope>NUCLEOTIDE SEQUENCE [LARGE SCALE GENOMIC DNA]</scope>
</reference>
<sequence>MIIERQRGGERNDFDIPPMKNGAVVDITDIVTTAFENAILQNLGNSVKVTFSTSVPNDSQFYPLDRNVPQYLYPHLSEFVRTGTASTELRNFIAQVITVQANNVIQRVQASGHSCLEFHPADMIMYANTQARSVYAFLRRHNDRFFIETETSFRVFTPEPEVAEAMPEAAAE</sequence>
<organism evidence="1 2">
    <name type="scientific">Cronobacter phage CR8</name>
    <dbReference type="NCBI Taxonomy" id="1327934"/>
    <lineage>
        <taxon>Viruses</taxon>
        <taxon>Duplodnaviria</taxon>
        <taxon>Heunggongvirae</taxon>
        <taxon>Uroviricota</taxon>
        <taxon>Caudoviricetes</taxon>
        <taxon>Vequintavirinae</taxon>
        <taxon>Certrevirus</taxon>
        <taxon>Certrevirus CR8</taxon>
    </lineage>
</organism>
<keyword evidence="2" id="KW-1185">Reference proteome</keyword>
<name>A0A060ALW2_9CAUD</name>
<dbReference type="EMBL" id="KC954774">
    <property type="protein sequence ID" value="AIA64607.1"/>
    <property type="molecule type" value="Genomic_DNA"/>
</dbReference>
<protein>
    <submittedName>
        <fullName evidence="1">Uncharacterized protein</fullName>
    </submittedName>
</protein>
<dbReference type="RefSeq" id="YP_009042314.1">
    <property type="nucleotide sequence ID" value="NC_024354.1"/>
</dbReference>
<evidence type="ECO:0000313" key="1">
    <source>
        <dbReference type="EMBL" id="AIA64607.1"/>
    </source>
</evidence>
<dbReference type="GeneID" id="19686828"/>
<proteinExistence type="predicted"/>
<evidence type="ECO:0000313" key="2">
    <source>
        <dbReference type="Proteomes" id="UP000026984"/>
    </source>
</evidence>